<keyword evidence="3" id="KW-0597">Phosphoprotein</keyword>
<dbReference type="Gene3D" id="3.30.565.10">
    <property type="entry name" value="Histidine kinase-like ATPase, C-terminal domain"/>
    <property type="match status" value="1"/>
</dbReference>
<dbReference type="InterPro" id="IPR004358">
    <property type="entry name" value="Sig_transdc_His_kin-like_C"/>
</dbReference>
<dbReference type="PROSITE" id="PS50113">
    <property type="entry name" value="PAC"/>
    <property type="match status" value="1"/>
</dbReference>
<dbReference type="PROSITE" id="PS50883">
    <property type="entry name" value="EAL"/>
    <property type="match status" value="1"/>
</dbReference>
<dbReference type="Pfam" id="PF02518">
    <property type="entry name" value="HATPase_c"/>
    <property type="match status" value="1"/>
</dbReference>
<dbReference type="InterPro" id="IPR035965">
    <property type="entry name" value="PAS-like_dom_sf"/>
</dbReference>
<dbReference type="CDD" id="cd00082">
    <property type="entry name" value="HisKA"/>
    <property type="match status" value="1"/>
</dbReference>
<dbReference type="FunFam" id="3.20.20.450:FF:000001">
    <property type="entry name" value="Cyclic di-GMP phosphodiesterase yahA"/>
    <property type="match status" value="1"/>
</dbReference>
<dbReference type="InterPro" id="IPR003661">
    <property type="entry name" value="HisK_dim/P_dom"/>
</dbReference>
<dbReference type="SUPFAM" id="SSF55785">
    <property type="entry name" value="PYP-like sensor domain (PAS domain)"/>
    <property type="match status" value="2"/>
</dbReference>
<dbReference type="SUPFAM" id="SSF47384">
    <property type="entry name" value="Homodimeric domain of signal transducing histidine kinase"/>
    <property type="match status" value="1"/>
</dbReference>
<dbReference type="EC" id="2.7.13.3" evidence="2"/>
<evidence type="ECO:0000259" key="9">
    <source>
        <dbReference type="PROSITE" id="PS50109"/>
    </source>
</evidence>
<feature type="domain" description="PAC" evidence="11">
    <location>
        <begin position="488"/>
        <end position="540"/>
    </location>
</feature>
<gene>
    <name evidence="13" type="ORF">KHA97_11435</name>
</gene>
<dbReference type="NCBIfam" id="TIGR00229">
    <property type="entry name" value="sensory_box"/>
    <property type="match status" value="2"/>
</dbReference>
<evidence type="ECO:0000259" key="10">
    <source>
        <dbReference type="PROSITE" id="PS50112"/>
    </source>
</evidence>
<keyword evidence="6" id="KW-0418">Kinase</keyword>
<dbReference type="InterPro" id="IPR000700">
    <property type="entry name" value="PAS-assoc_C"/>
</dbReference>
<dbReference type="GO" id="GO:0005524">
    <property type="term" value="F:ATP binding"/>
    <property type="evidence" value="ECO:0007669"/>
    <property type="project" value="UniProtKB-KW"/>
</dbReference>
<dbReference type="InterPro" id="IPR052155">
    <property type="entry name" value="Biofilm_reg_signaling"/>
</dbReference>
<dbReference type="PROSITE" id="PS50109">
    <property type="entry name" value="HIS_KIN"/>
    <property type="match status" value="1"/>
</dbReference>
<dbReference type="SMART" id="SM00387">
    <property type="entry name" value="HATPase_c"/>
    <property type="match status" value="1"/>
</dbReference>
<evidence type="ECO:0000259" key="11">
    <source>
        <dbReference type="PROSITE" id="PS50113"/>
    </source>
</evidence>
<sequence>MEENIGITTSKKNDRFDMENGLRNAIEQENLLLHYQPKLSLISGKIVGVEALVRWDHPEKGTISPGEFIPIAEETGLILEIGEWVLRTACLQNKAWQDAGYTPVVMSVNLSVRQLYQPQIVEIVKRILNETGLAPKFLELEITESMVMDIEHCIQILREFNRLGVQISLDDFGTGYSSLQHLKELPINKLKIDQSFIRNCTVDKNDATIVKTIIAMVHQLELTVVAEGVESIEHMVFLQRNLCNEAQGYLFCKPIPPDEFIQEYKNIEQIIPQKGIPKELSNQKWLEEALHLAQQELEETIRQQQGMTFKYIKKDGNFIHTICDGELLHRMGLLPEQIVGRKLNDFLTPETSEGTAQVYQRAWEGEENITYEGEVNGIHTIISLRPIKRAGQVVEVIGSAVDITEMKQLKEALIQSESKYQIIAENMTDLVTVCDANGRITYASPSHMSILGFIPKVDGKEEYHWVHHDDIPHLQEQFMYMVSSKTPSQTEFRVKHVNGKWVEVEALFSPVIGKDGDVEKVVVVGRDISERKKMDVYIRKTEKISVVGQLAAGIAHEIRNPLTTVKGFLQLMQQDFKQDNYFEIMLSEINHIEKIIKEFLSFANPVVKKTLDTDIYKLLQQIITIMSTQSILKNVEIVQQVDQELPLIDCNEIQIKQVFINILQNALEAMKDGGVITIKATRDSLDRIKFCFTDTGCGISEDRMAYIFEPFYSTKEKGTGLGLNICYKIIQEHGGTINIESKVNYGTKVDVFLPIKQDPLNS</sequence>
<evidence type="ECO:0000256" key="4">
    <source>
        <dbReference type="ARBA" id="ARBA00022679"/>
    </source>
</evidence>
<dbReference type="InterPro" id="IPR005467">
    <property type="entry name" value="His_kinase_dom"/>
</dbReference>
<keyword evidence="4" id="KW-0808">Transferase</keyword>
<dbReference type="InterPro" id="IPR001633">
    <property type="entry name" value="EAL_dom"/>
</dbReference>
<evidence type="ECO:0000256" key="1">
    <source>
        <dbReference type="ARBA" id="ARBA00000085"/>
    </source>
</evidence>
<dbReference type="PANTHER" id="PTHR44757:SF2">
    <property type="entry name" value="BIOFILM ARCHITECTURE MAINTENANCE PROTEIN MBAA"/>
    <property type="match status" value="1"/>
</dbReference>
<evidence type="ECO:0000256" key="2">
    <source>
        <dbReference type="ARBA" id="ARBA00012438"/>
    </source>
</evidence>
<evidence type="ECO:0000259" key="12">
    <source>
        <dbReference type="PROSITE" id="PS50883"/>
    </source>
</evidence>
<dbReference type="SMART" id="SM00388">
    <property type="entry name" value="HisKA"/>
    <property type="match status" value="1"/>
</dbReference>
<protein>
    <recommendedName>
        <fullName evidence="2">histidine kinase</fullName>
        <ecNumber evidence="2">2.7.13.3</ecNumber>
    </recommendedName>
</protein>
<dbReference type="CDD" id="cd01948">
    <property type="entry name" value="EAL"/>
    <property type="match status" value="1"/>
</dbReference>
<dbReference type="InterPro" id="IPR013656">
    <property type="entry name" value="PAS_4"/>
</dbReference>
<reference evidence="13 14" key="1">
    <citation type="submission" date="2021-05" db="EMBL/GenBank/DDBJ databases">
        <title>Novel Bacillus species.</title>
        <authorList>
            <person name="Liu G."/>
        </authorList>
    </citation>
    <scope>NUCLEOTIDE SEQUENCE [LARGE SCALE GENOMIC DNA]</scope>
    <source>
        <strain evidence="14">FJAT-49780</strain>
    </source>
</reference>
<keyword evidence="7" id="KW-0067">ATP-binding</keyword>
<comment type="caution">
    <text evidence="13">The sequence shown here is derived from an EMBL/GenBank/DDBJ whole genome shotgun (WGS) entry which is preliminary data.</text>
</comment>
<dbReference type="Pfam" id="PF00563">
    <property type="entry name" value="EAL"/>
    <property type="match status" value="1"/>
</dbReference>
<feature type="domain" description="EAL" evidence="12">
    <location>
        <begin position="15"/>
        <end position="268"/>
    </location>
</feature>
<evidence type="ECO:0000256" key="5">
    <source>
        <dbReference type="ARBA" id="ARBA00022741"/>
    </source>
</evidence>
<comment type="catalytic activity">
    <reaction evidence="1">
        <text>ATP + protein L-histidine = ADP + protein N-phospho-L-histidine.</text>
        <dbReference type="EC" id="2.7.13.3"/>
    </reaction>
</comment>
<dbReference type="PROSITE" id="PS50112">
    <property type="entry name" value="PAS"/>
    <property type="match status" value="2"/>
</dbReference>
<dbReference type="Pfam" id="PF08448">
    <property type="entry name" value="PAS_4"/>
    <property type="match status" value="2"/>
</dbReference>
<dbReference type="Gene3D" id="3.30.450.20">
    <property type="entry name" value="PAS domain"/>
    <property type="match status" value="2"/>
</dbReference>
<dbReference type="InterPro" id="IPR000014">
    <property type="entry name" value="PAS"/>
</dbReference>
<dbReference type="Gene3D" id="3.20.20.450">
    <property type="entry name" value="EAL domain"/>
    <property type="match status" value="1"/>
</dbReference>
<keyword evidence="5" id="KW-0547">Nucleotide-binding</keyword>
<dbReference type="InterPro" id="IPR003594">
    <property type="entry name" value="HATPase_dom"/>
</dbReference>
<name>A0A942TD25_9BACI</name>
<evidence type="ECO:0000256" key="6">
    <source>
        <dbReference type="ARBA" id="ARBA00022777"/>
    </source>
</evidence>
<dbReference type="InterPro" id="IPR035919">
    <property type="entry name" value="EAL_sf"/>
</dbReference>
<feature type="domain" description="PAS" evidence="10">
    <location>
        <begin position="331"/>
        <end position="366"/>
    </location>
</feature>
<dbReference type="Gene3D" id="1.10.287.130">
    <property type="match status" value="1"/>
</dbReference>
<evidence type="ECO:0000313" key="13">
    <source>
        <dbReference type="EMBL" id="MBS4195671.1"/>
    </source>
</evidence>
<dbReference type="AlphaFoldDB" id="A0A942TD25"/>
<evidence type="ECO:0000256" key="3">
    <source>
        <dbReference type="ARBA" id="ARBA00022553"/>
    </source>
</evidence>
<dbReference type="InterPro" id="IPR036890">
    <property type="entry name" value="HATPase_C_sf"/>
</dbReference>
<dbReference type="PANTHER" id="PTHR44757">
    <property type="entry name" value="DIGUANYLATE CYCLASE DGCP"/>
    <property type="match status" value="1"/>
</dbReference>
<dbReference type="SUPFAM" id="SSF141868">
    <property type="entry name" value="EAL domain-like"/>
    <property type="match status" value="1"/>
</dbReference>
<dbReference type="SMART" id="SM00091">
    <property type="entry name" value="PAS"/>
    <property type="match status" value="1"/>
</dbReference>
<evidence type="ECO:0000313" key="14">
    <source>
        <dbReference type="Proteomes" id="UP000681414"/>
    </source>
</evidence>
<dbReference type="SMART" id="SM00086">
    <property type="entry name" value="PAC"/>
    <property type="match status" value="1"/>
</dbReference>
<dbReference type="InterPro" id="IPR036097">
    <property type="entry name" value="HisK_dim/P_sf"/>
</dbReference>
<evidence type="ECO:0000256" key="7">
    <source>
        <dbReference type="ARBA" id="ARBA00022840"/>
    </source>
</evidence>
<dbReference type="GO" id="GO:0000155">
    <property type="term" value="F:phosphorelay sensor kinase activity"/>
    <property type="evidence" value="ECO:0007669"/>
    <property type="project" value="InterPro"/>
</dbReference>
<evidence type="ECO:0000256" key="8">
    <source>
        <dbReference type="ARBA" id="ARBA00023012"/>
    </source>
</evidence>
<feature type="domain" description="PAS" evidence="10">
    <location>
        <begin position="416"/>
        <end position="485"/>
    </location>
</feature>
<dbReference type="RefSeq" id="WP_213124871.1">
    <property type="nucleotide sequence ID" value="NZ_JAGYPG010000002.1"/>
</dbReference>
<dbReference type="SUPFAM" id="SSF55874">
    <property type="entry name" value="ATPase domain of HSP90 chaperone/DNA topoisomerase II/histidine kinase"/>
    <property type="match status" value="1"/>
</dbReference>
<dbReference type="CDD" id="cd00130">
    <property type="entry name" value="PAS"/>
    <property type="match status" value="1"/>
</dbReference>
<dbReference type="InterPro" id="IPR001610">
    <property type="entry name" value="PAC"/>
</dbReference>
<accession>A0A942TD25</accession>
<dbReference type="PRINTS" id="PR00344">
    <property type="entry name" value="BCTRLSENSOR"/>
</dbReference>
<organism evidence="13 14">
    <name type="scientific">Lederbergia citri</name>
    <dbReference type="NCBI Taxonomy" id="2833580"/>
    <lineage>
        <taxon>Bacteria</taxon>
        <taxon>Bacillati</taxon>
        <taxon>Bacillota</taxon>
        <taxon>Bacilli</taxon>
        <taxon>Bacillales</taxon>
        <taxon>Bacillaceae</taxon>
        <taxon>Lederbergia</taxon>
    </lineage>
</organism>
<dbReference type="EMBL" id="JAGYPG010000002">
    <property type="protein sequence ID" value="MBS4195671.1"/>
    <property type="molecule type" value="Genomic_DNA"/>
</dbReference>
<keyword evidence="14" id="KW-1185">Reference proteome</keyword>
<dbReference type="SMART" id="SM00052">
    <property type="entry name" value="EAL"/>
    <property type="match status" value="1"/>
</dbReference>
<keyword evidence="8" id="KW-0902">Two-component regulatory system</keyword>
<dbReference type="Proteomes" id="UP000681414">
    <property type="component" value="Unassembled WGS sequence"/>
</dbReference>
<feature type="domain" description="Histidine kinase" evidence="9">
    <location>
        <begin position="553"/>
        <end position="757"/>
    </location>
</feature>
<dbReference type="Pfam" id="PF00512">
    <property type="entry name" value="HisKA"/>
    <property type="match status" value="1"/>
</dbReference>
<proteinExistence type="predicted"/>